<organism evidence="3 4">
    <name type="scientific">Crassaminicella thermophila</name>
    <dbReference type="NCBI Taxonomy" id="2599308"/>
    <lineage>
        <taxon>Bacteria</taxon>
        <taxon>Bacillati</taxon>
        <taxon>Bacillota</taxon>
        <taxon>Clostridia</taxon>
        <taxon>Eubacteriales</taxon>
        <taxon>Clostridiaceae</taxon>
        <taxon>Crassaminicella</taxon>
    </lineage>
</organism>
<dbReference type="KEGG" id="crs:FQB35_00990"/>
<dbReference type="EC" id="2.6.1.-" evidence="1"/>
<proteinExistence type="inferred from homology"/>
<dbReference type="PROSITE" id="PS00105">
    <property type="entry name" value="AA_TRANSFER_CLASS_1"/>
    <property type="match status" value="1"/>
</dbReference>
<dbReference type="InterPro" id="IPR004839">
    <property type="entry name" value="Aminotransferase_I/II_large"/>
</dbReference>
<dbReference type="AlphaFoldDB" id="A0A5C0S932"/>
<dbReference type="Gene3D" id="3.90.1150.10">
    <property type="entry name" value="Aspartate Aminotransferase, domain 1"/>
    <property type="match status" value="2"/>
</dbReference>
<dbReference type="PANTHER" id="PTHR42691:SF1">
    <property type="entry name" value="ASPARTATE AMINOTRANSFERASE YHDR-RELATED"/>
    <property type="match status" value="1"/>
</dbReference>
<dbReference type="PANTHER" id="PTHR42691">
    <property type="entry name" value="ASPARTATE AMINOTRANSFERASE YHDR-RELATED"/>
    <property type="match status" value="1"/>
</dbReference>
<dbReference type="GO" id="GO:0008483">
    <property type="term" value="F:transaminase activity"/>
    <property type="evidence" value="ECO:0007669"/>
    <property type="project" value="UniProtKB-KW"/>
</dbReference>
<dbReference type="Proteomes" id="UP000324646">
    <property type="component" value="Chromosome"/>
</dbReference>
<dbReference type="SUPFAM" id="SSF53383">
    <property type="entry name" value="PLP-dependent transferases"/>
    <property type="match status" value="1"/>
</dbReference>
<keyword evidence="1 3" id="KW-0032">Aminotransferase</keyword>
<keyword evidence="4" id="KW-1185">Reference proteome</keyword>
<comment type="cofactor">
    <cofactor evidence="1">
        <name>pyridoxal 5'-phosphate</name>
        <dbReference type="ChEBI" id="CHEBI:597326"/>
    </cofactor>
</comment>
<comment type="similarity">
    <text evidence="1">Belongs to the class-I pyridoxal-phosphate-dependent aminotransferase family.</text>
</comment>
<sequence length="393" mass="44130">MFSEKVVNNLSKSSWIRAMFEEGAKLAQKYGAENVYDFSLGNPYAEPPEEVIESLKKHVLSDEKGLHRYMNNAGYQEVRERIAKSLQNESGIELSAANIVMTVGAAGGLNVTLKALLNPEDEVIVFAPYFVEYNFYADNHGGKTVVLPPDTSTFEPDLSALEERITKKTKVLIINTPNNPTGVIYTEKTLKEIAKIIERKEKEYDTTIFVISDQPYSEIRYDEVKLPSILSIFNNAIVVNSFSKSLGLAGERIGYIAASSRIKNIDVLMNALSFCNRTLGFVNAPGLFQKVVGDALTAKVDVEAYKKRRDFLYENLTRIGFECVKPQGAFYLFPKALIDDDVEFVKRAMKYNLLLVPGSGFGCPGYFRISYCVKFDRIKNSIPAFEKLAKEFK</sequence>
<evidence type="ECO:0000313" key="3">
    <source>
        <dbReference type="EMBL" id="QEK11053.1"/>
    </source>
</evidence>
<dbReference type="InterPro" id="IPR015424">
    <property type="entry name" value="PyrdxlP-dep_Trfase"/>
</dbReference>
<protein>
    <recommendedName>
        <fullName evidence="1">Aminotransferase</fullName>
        <ecNumber evidence="1">2.6.1.-</ecNumber>
    </recommendedName>
</protein>
<name>A0A5C0S932_CRATE</name>
<dbReference type="NCBIfam" id="NF005305">
    <property type="entry name" value="PRK06836.1"/>
    <property type="match status" value="1"/>
</dbReference>
<reference evidence="3 4" key="1">
    <citation type="submission" date="2019-07" db="EMBL/GenBank/DDBJ databases">
        <title>Complete genome of Crassaminicella thermophila SY095.</title>
        <authorList>
            <person name="Li X."/>
        </authorList>
    </citation>
    <scope>NUCLEOTIDE SEQUENCE [LARGE SCALE GENOMIC DNA]</scope>
    <source>
        <strain evidence="3 4">SY095</strain>
    </source>
</reference>
<dbReference type="OrthoDB" id="9802328at2"/>
<dbReference type="Gene3D" id="3.40.640.10">
    <property type="entry name" value="Type I PLP-dependent aspartate aminotransferase-like (Major domain)"/>
    <property type="match status" value="1"/>
</dbReference>
<dbReference type="Pfam" id="PF00155">
    <property type="entry name" value="Aminotran_1_2"/>
    <property type="match status" value="1"/>
</dbReference>
<accession>A0A5C0S932</accession>
<dbReference type="RefSeq" id="WP_148808128.1">
    <property type="nucleotide sequence ID" value="NZ_CP042243.1"/>
</dbReference>
<evidence type="ECO:0000259" key="2">
    <source>
        <dbReference type="Pfam" id="PF00155"/>
    </source>
</evidence>
<keyword evidence="1 3" id="KW-0808">Transferase</keyword>
<dbReference type="InterPro" id="IPR015422">
    <property type="entry name" value="PyrdxlP-dep_Trfase_small"/>
</dbReference>
<dbReference type="CDD" id="cd00609">
    <property type="entry name" value="AAT_like"/>
    <property type="match status" value="1"/>
</dbReference>
<dbReference type="InterPro" id="IPR004838">
    <property type="entry name" value="NHTrfase_class1_PyrdxlP-BS"/>
</dbReference>
<gene>
    <name evidence="3" type="ORF">FQB35_00990</name>
</gene>
<dbReference type="InterPro" id="IPR015421">
    <property type="entry name" value="PyrdxlP-dep_Trfase_major"/>
</dbReference>
<evidence type="ECO:0000313" key="4">
    <source>
        <dbReference type="Proteomes" id="UP000324646"/>
    </source>
</evidence>
<feature type="domain" description="Aminotransferase class I/classII large" evidence="2">
    <location>
        <begin position="34"/>
        <end position="373"/>
    </location>
</feature>
<evidence type="ECO:0000256" key="1">
    <source>
        <dbReference type="RuleBase" id="RU000481"/>
    </source>
</evidence>
<dbReference type="EMBL" id="CP042243">
    <property type="protein sequence ID" value="QEK11053.1"/>
    <property type="molecule type" value="Genomic_DNA"/>
</dbReference>
<dbReference type="GO" id="GO:0030170">
    <property type="term" value="F:pyridoxal phosphate binding"/>
    <property type="evidence" value="ECO:0007669"/>
    <property type="project" value="InterPro"/>
</dbReference>